<sequence length="117" mass="13377">MASKVLLFGHLRPVFFGKKSFSTSAVKNAAAPPGSPPYRLDVPPMTYGPRVKFIHTVQTLIWFNIFYSFWYQPELALGHPQFQPPKPELWTDEELGIPPDDYDEVVEQGNAYYIRSS</sequence>
<reference evidence="1 2" key="1">
    <citation type="submission" date="2024-03" db="EMBL/GenBank/DDBJ databases">
        <title>Adaptation during the transition from Ophiocordyceps entomopathogen to insect associate is accompanied by gene loss and intensified selection.</title>
        <authorList>
            <person name="Ward C.M."/>
            <person name="Onetto C.A."/>
            <person name="Borneman A.R."/>
        </authorList>
    </citation>
    <scope>NUCLEOTIDE SEQUENCE [LARGE SCALE GENOMIC DNA]</scope>
    <source>
        <strain evidence="1">AWRI1</strain>
        <tissue evidence="1">Single Adult Female</tissue>
    </source>
</reference>
<gene>
    <name evidence="1" type="ORF">V9T40_003574</name>
</gene>
<accession>A0AAN9YAI1</accession>
<dbReference type="EMBL" id="JBBCAQ010000006">
    <property type="protein sequence ID" value="KAK7603575.1"/>
    <property type="molecule type" value="Genomic_DNA"/>
</dbReference>
<dbReference type="InterPro" id="IPR026627">
    <property type="entry name" value="NDUFB2_animal"/>
</dbReference>
<proteinExistence type="predicted"/>
<comment type="caution">
    <text evidence="1">The sequence shown here is derived from an EMBL/GenBank/DDBJ whole genome shotgun (WGS) entry which is preliminary data.</text>
</comment>
<dbReference type="GO" id="GO:0045271">
    <property type="term" value="C:respiratory chain complex I"/>
    <property type="evidence" value="ECO:0007669"/>
    <property type="project" value="InterPro"/>
</dbReference>
<dbReference type="AlphaFoldDB" id="A0AAN9YAI1"/>
<evidence type="ECO:0000313" key="1">
    <source>
        <dbReference type="EMBL" id="KAK7603575.1"/>
    </source>
</evidence>
<keyword evidence="2" id="KW-1185">Reference proteome</keyword>
<protein>
    <recommendedName>
        <fullName evidence="3">NADH dehydrogenase [ubiquinone] 1 beta subcomplex subunit 2, mitochondrial</fullName>
    </recommendedName>
</protein>
<organism evidence="1 2">
    <name type="scientific">Parthenolecanium corni</name>
    <dbReference type="NCBI Taxonomy" id="536013"/>
    <lineage>
        <taxon>Eukaryota</taxon>
        <taxon>Metazoa</taxon>
        <taxon>Ecdysozoa</taxon>
        <taxon>Arthropoda</taxon>
        <taxon>Hexapoda</taxon>
        <taxon>Insecta</taxon>
        <taxon>Pterygota</taxon>
        <taxon>Neoptera</taxon>
        <taxon>Paraneoptera</taxon>
        <taxon>Hemiptera</taxon>
        <taxon>Sternorrhyncha</taxon>
        <taxon>Coccoidea</taxon>
        <taxon>Coccidae</taxon>
        <taxon>Parthenolecanium</taxon>
    </lineage>
</organism>
<dbReference type="Proteomes" id="UP001367676">
    <property type="component" value="Unassembled WGS sequence"/>
</dbReference>
<dbReference type="GO" id="GO:0005743">
    <property type="term" value="C:mitochondrial inner membrane"/>
    <property type="evidence" value="ECO:0007669"/>
    <property type="project" value="InterPro"/>
</dbReference>
<name>A0AAN9YAI1_9HEMI</name>
<dbReference type="Pfam" id="PF14813">
    <property type="entry name" value="NADH_B2"/>
    <property type="match status" value="1"/>
</dbReference>
<evidence type="ECO:0000313" key="2">
    <source>
        <dbReference type="Proteomes" id="UP001367676"/>
    </source>
</evidence>
<evidence type="ECO:0008006" key="3">
    <source>
        <dbReference type="Google" id="ProtNLM"/>
    </source>
</evidence>